<dbReference type="GO" id="GO:0005524">
    <property type="term" value="F:ATP binding"/>
    <property type="evidence" value="ECO:0007669"/>
    <property type="project" value="UniProtKB-KW"/>
</dbReference>
<dbReference type="AlphaFoldDB" id="A0ABD0Y5B1"/>
<keyword evidence="3" id="KW-0547">Nucleotide-binding</keyword>
<dbReference type="PROSITE" id="PS50011">
    <property type="entry name" value="PROTEIN_KINASE_DOM"/>
    <property type="match status" value="1"/>
</dbReference>
<keyword evidence="5" id="KW-0067">ATP-binding</keyword>
<evidence type="ECO:0000256" key="3">
    <source>
        <dbReference type="ARBA" id="ARBA00022741"/>
    </source>
</evidence>
<evidence type="ECO:0000259" key="6">
    <source>
        <dbReference type="PROSITE" id="PS50011"/>
    </source>
</evidence>
<dbReference type="PANTHER" id="PTHR24345:SF0">
    <property type="entry name" value="CELL CYCLE SERINE_THREONINE-PROTEIN KINASE CDC5_MSD2"/>
    <property type="match status" value="1"/>
</dbReference>
<evidence type="ECO:0000256" key="4">
    <source>
        <dbReference type="ARBA" id="ARBA00022777"/>
    </source>
</evidence>
<dbReference type="InterPro" id="IPR008271">
    <property type="entry name" value="Ser/Thr_kinase_AS"/>
</dbReference>
<dbReference type="SUPFAM" id="SSF56112">
    <property type="entry name" value="Protein kinase-like (PK-like)"/>
    <property type="match status" value="1"/>
</dbReference>
<feature type="domain" description="Protein kinase" evidence="6">
    <location>
        <begin position="96"/>
        <end position="344"/>
    </location>
</feature>
<protein>
    <recommendedName>
        <fullName evidence="6">Protein kinase domain-containing protein</fullName>
    </recommendedName>
</protein>
<dbReference type="InterPro" id="IPR011009">
    <property type="entry name" value="Kinase-like_dom_sf"/>
</dbReference>
<evidence type="ECO:0000256" key="2">
    <source>
        <dbReference type="ARBA" id="ARBA00022679"/>
    </source>
</evidence>
<accession>A0ABD0Y5B1</accession>
<dbReference type="Pfam" id="PF00069">
    <property type="entry name" value="Pkinase"/>
    <property type="match status" value="1"/>
</dbReference>
<dbReference type="PANTHER" id="PTHR24345">
    <property type="entry name" value="SERINE/THREONINE-PROTEIN KINASE PLK"/>
    <property type="match status" value="1"/>
</dbReference>
<evidence type="ECO:0000256" key="5">
    <source>
        <dbReference type="ARBA" id="ARBA00022840"/>
    </source>
</evidence>
<dbReference type="SMART" id="SM00220">
    <property type="entry name" value="S_TKc"/>
    <property type="match status" value="1"/>
</dbReference>
<keyword evidence="8" id="KW-1185">Reference proteome</keyword>
<name>A0ABD0Y5B1_9HEMI</name>
<keyword evidence="1" id="KW-0723">Serine/threonine-protein kinase</keyword>
<gene>
    <name evidence="7" type="ORF">AAG570_002930</name>
</gene>
<organism evidence="7 8">
    <name type="scientific">Ranatra chinensis</name>
    <dbReference type="NCBI Taxonomy" id="642074"/>
    <lineage>
        <taxon>Eukaryota</taxon>
        <taxon>Metazoa</taxon>
        <taxon>Ecdysozoa</taxon>
        <taxon>Arthropoda</taxon>
        <taxon>Hexapoda</taxon>
        <taxon>Insecta</taxon>
        <taxon>Pterygota</taxon>
        <taxon>Neoptera</taxon>
        <taxon>Paraneoptera</taxon>
        <taxon>Hemiptera</taxon>
        <taxon>Heteroptera</taxon>
        <taxon>Panheteroptera</taxon>
        <taxon>Nepomorpha</taxon>
        <taxon>Nepidae</taxon>
        <taxon>Ranatrinae</taxon>
        <taxon>Ranatra</taxon>
    </lineage>
</organism>
<dbReference type="GO" id="GO:0004674">
    <property type="term" value="F:protein serine/threonine kinase activity"/>
    <property type="evidence" value="ECO:0007669"/>
    <property type="project" value="UniProtKB-KW"/>
</dbReference>
<keyword evidence="2" id="KW-0808">Transferase</keyword>
<dbReference type="EMBL" id="JBFDAA010000013">
    <property type="protein sequence ID" value="KAL1122600.1"/>
    <property type="molecule type" value="Genomic_DNA"/>
</dbReference>
<dbReference type="Proteomes" id="UP001558652">
    <property type="component" value="Unassembled WGS sequence"/>
</dbReference>
<dbReference type="InterPro" id="IPR000719">
    <property type="entry name" value="Prot_kinase_dom"/>
</dbReference>
<evidence type="ECO:0000256" key="1">
    <source>
        <dbReference type="ARBA" id="ARBA00022527"/>
    </source>
</evidence>
<dbReference type="Gene3D" id="1.10.510.10">
    <property type="entry name" value="Transferase(Phosphotransferase) domain 1"/>
    <property type="match status" value="1"/>
</dbReference>
<comment type="caution">
    <text evidence="7">The sequence shown here is derived from an EMBL/GenBank/DDBJ whole genome shotgun (WGS) entry which is preliminary data.</text>
</comment>
<evidence type="ECO:0000313" key="8">
    <source>
        <dbReference type="Proteomes" id="UP001558652"/>
    </source>
</evidence>
<evidence type="ECO:0000313" key="7">
    <source>
        <dbReference type="EMBL" id="KAL1122600.1"/>
    </source>
</evidence>
<sequence>MFIGDKQARTVLFFSAIKQCAFIDDLVSISQQAGKQEEYNKYRSAWLLAGPVDQSPSSMALCLRRGLSEKLSMMSGSISAEGLPDDMVRPGKGTRYRVVHALARGTFGQCCVLKDDEGRTYAAKLLPRAEEASTELDLHSSLSHPQLVRLVDAFILPESGTSVSLMEYCPFGTLMDVVTRRGRLTPVEARYYTHQVVTGVKYLHSKNIVHGDLKPANLFISDWARLKIGDFGLSARVGPPDWRAEVSRVAGTPNYMAPEIFLGLGRGFPGDIWAIGCILFLLLVGKPPFQRATLMDTARSVVRAGFRRCEAGLTRQSAAFVAKLLDKRPEARPSAATLLADSYFTKYFLPPRLPLIALYNPPDVTKLAKRCALTKKRKCNVTKSKKTIKKL</sequence>
<dbReference type="PROSITE" id="PS00108">
    <property type="entry name" value="PROTEIN_KINASE_ST"/>
    <property type="match status" value="1"/>
</dbReference>
<keyword evidence="4" id="KW-0418">Kinase</keyword>
<reference evidence="7 8" key="1">
    <citation type="submission" date="2024-07" db="EMBL/GenBank/DDBJ databases">
        <title>Chromosome-level genome assembly of the water stick insect Ranatra chinensis (Heteroptera: Nepidae).</title>
        <authorList>
            <person name="Liu X."/>
        </authorList>
    </citation>
    <scope>NUCLEOTIDE SEQUENCE [LARGE SCALE GENOMIC DNA]</scope>
    <source>
        <strain evidence="7">Cailab_2021Rc</strain>
        <tissue evidence="7">Muscle</tissue>
    </source>
</reference>
<proteinExistence type="predicted"/>